<dbReference type="PANTHER" id="PTHR33376">
    <property type="match status" value="1"/>
</dbReference>
<accession>X7E8G2</accession>
<evidence type="ECO:0000313" key="7">
    <source>
        <dbReference type="Proteomes" id="UP000054058"/>
    </source>
</evidence>
<dbReference type="eggNOG" id="COG1638">
    <property type="taxonomic scope" value="Bacteria"/>
</dbReference>
<dbReference type="Proteomes" id="UP000054058">
    <property type="component" value="Unassembled WGS sequence"/>
</dbReference>
<dbReference type="AlphaFoldDB" id="X7E8G2"/>
<evidence type="ECO:0000256" key="5">
    <source>
        <dbReference type="SAM" id="SignalP"/>
    </source>
</evidence>
<dbReference type="Gene3D" id="3.40.190.170">
    <property type="entry name" value="Bacterial extracellular solute-binding protein, family 7"/>
    <property type="match status" value="1"/>
</dbReference>
<evidence type="ECO:0000313" key="6">
    <source>
        <dbReference type="EMBL" id="ETX12359.1"/>
    </source>
</evidence>
<dbReference type="NCBIfam" id="TIGR00787">
    <property type="entry name" value="dctP"/>
    <property type="match status" value="1"/>
</dbReference>
<dbReference type="PATRIC" id="fig|1122207.3.peg.379"/>
<dbReference type="InterPro" id="IPR018389">
    <property type="entry name" value="DctP_fam"/>
</dbReference>
<protein>
    <submittedName>
        <fullName evidence="6">C4-dicarboxylate ABC transporter substrate-binding protein</fullName>
    </submittedName>
</protein>
<dbReference type="PIRSF" id="PIRSF006470">
    <property type="entry name" value="DctB"/>
    <property type="match status" value="1"/>
</dbReference>
<dbReference type="GO" id="GO:0055085">
    <property type="term" value="P:transmembrane transport"/>
    <property type="evidence" value="ECO:0007669"/>
    <property type="project" value="InterPro"/>
</dbReference>
<dbReference type="Pfam" id="PF03480">
    <property type="entry name" value="DctP"/>
    <property type="match status" value="1"/>
</dbReference>
<keyword evidence="3" id="KW-0813">Transport</keyword>
<reference evidence="6 7" key="1">
    <citation type="submission" date="2014-01" db="EMBL/GenBank/DDBJ databases">
        <title>Marinomonas ushuaiensis DSM 15871 Genome Sequencing.</title>
        <authorList>
            <person name="Lai Q."/>
            <person name="Shao Z.S."/>
        </authorList>
    </citation>
    <scope>NUCLEOTIDE SEQUENCE [LARGE SCALE GENOMIC DNA]</scope>
    <source>
        <strain evidence="6 7">DSM 15871</strain>
    </source>
</reference>
<dbReference type="EMBL" id="JAMB01000001">
    <property type="protein sequence ID" value="ETX12359.1"/>
    <property type="molecule type" value="Genomic_DNA"/>
</dbReference>
<dbReference type="InterPro" id="IPR004682">
    <property type="entry name" value="TRAP_DctP"/>
</dbReference>
<comment type="similarity">
    <text evidence="2">Belongs to the bacterial solute-binding protein 7 family.</text>
</comment>
<evidence type="ECO:0000256" key="4">
    <source>
        <dbReference type="ARBA" id="ARBA00022729"/>
    </source>
</evidence>
<sequence>MSKTMIITSAVIAPLMLANVASATTVLKLTHFAAESHPAHIAATQMAENMSRRTNGEVTIKIYPANSLGSPPEQLEQTILGVTDMNLPTQGALDKYEKAFATVMSPFAFRDYKQAHEVLDGPFNDWVAPKLEKQGLILLSNWEYGFRNITNNKRPINSPEDLKGIKLRTPSEIQLVAAMEAAGASATQIAFPELPMALNSNVVDGQENPIGVIYHYKLFEIQKYLSITRHSYNSMVNVINKDSFDRLTKNQQKILMEESKKSSKLMRKLVADQETAEIIAMEKLGLLINYPDPSEFKKVMAPAYDRIAEYAGKENMDKFLSLIK</sequence>
<evidence type="ECO:0000256" key="3">
    <source>
        <dbReference type="ARBA" id="ARBA00022448"/>
    </source>
</evidence>
<organism evidence="6 7">
    <name type="scientific">Marinomonas ushuaiensis DSM 15871</name>
    <dbReference type="NCBI Taxonomy" id="1122207"/>
    <lineage>
        <taxon>Bacteria</taxon>
        <taxon>Pseudomonadati</taxon>
        <taxon>Pseudomonadota</taxon>
        <taxon>Gammaproteobacteria</taxon>
        <taxon>Oceanospirillales</taxon>
        <taxon>Oceanospirillaceae</taxon>
        <taxon>Marinomonas</taxon>
    </lineage>
</organism>
<dbReference type="NCBIfam" id="NF037995">
    <property type="entry name" value="TRAP_S1"/>
    <property type="match status" value="1"/>
</dbReference>
<dbReference type="GO" id="GO:0030288">
    <property type="term" value="C:outer membrane-bounded periplasmic space"/>
    <property type="evidence" value="ECO:0007669"/>
    <property type="project" value="InterPro"/>
</dbReference>
<comment type="subcellular location">
    <subcellularLocation>
        <location evidence="1">Cell envelope</location>
    </subcellularLocation>
</comment>
<name>X7E8G2_9GAMM</name>
<dbReference type="InterPro" id="IPR038404">
    <property type="entry name" value="TRAP_DctP_sf"/>
</dbReference>
<feature type="signal peptide" evidence="5">
    <location>
        <begin position="1"/>
        <end position="23"/>
    </location>
</feature>
<keyword evidence="7" id="KW-1185">Reference proteome</keyword>
<evidence type="ECO:0000256" key="1">
    <source>
        <dbReference type="ARBA" id="ARBA00004196"/>
    </source>
</evidence>
<gene>
    <name evidence="6" type="ORF">MUS1_01830</name>
</gene>
<feature type="chain" id="PRO_5004977635" evidence="5">
    <location>
        <begin position="24"/>
        <end position="324"/>
    </location>
</feature>
<dbReference type="STRING" id="1122207.MUS1_01830"/>
<evidence type="ECO:0000256" key="2">
    <source>
        <dbReference type="ARBA" id="ARBA00009023"/>
    </source>
</evidence>
<comment type="caution">
    <text evidence="6">The sequence shown here is derived from an EMBL/GenBank/DDBJ whole genome shotgun (WGS) entry which is preliminary data.</text>
</comment>
<keyword evidence="4 5" id="KW-0732">Signal</keyword>
<dbReference type="PANTHER" id="PTHR33376:SF4">
    <property type="entry name" value="SIALIC ACID-BINDING PERIPLASMIC PROTEIN SIAP"/>
    <property type="match status" value="1"/>
</dbReference>
<proteinExistence type="inferred from homology"/>